<dbReference type="EMBL" id="LR796460">
    <property type="protein sequence ID" value="CAB4145741.1"/>
    <property type="molecule type" value="Genomic_DNA"/>
</dbReference>
<evidence type="ECO:0000313" key="3">
    <source>
        <dbReference type="EMBL" id="CAB4175828.1"/>
    </source>
</evidence>
<proteinExistence type="predicted"/>
<evidence type="ECO:0000313" key="7">
    <source>
        <dbReference type="EMBL" id="CAB4222163.1"/>
    </source>
</evidence>
<evidence type="ECO:0000313" key="8">
    <source>
        <dbReference type="EMBL" id="CAB5227166.1"/>
    </source>
</evidence>
<evidence type="ECO:0000313" key="5">
    <source>
        <dbReference type="EMBL" id="CAB4191454.1"/>
    </source>
</evidence>
<evidence type="ECO:0000313" key="1">
    <source>
        <dbReference type="EMBL" id="CAB4145741.1"/>
    </source>
</evidence>
<protein>
    <submittedName>
        <fullName evidence="8">Uncharacterized protein</fullName>
    </submittedName>
</protein>
<accession>A0A6J7XH06</accession>
<evidence type="ECO:0000313" key="6">
    <source>
        <dbReference type="EMBL" id="CAB4211749.1"/>
    </source>
</evidence>
<organism evidence="8">
    <name type="scientific">uncultured Caudovirales phage</name>
    <dbReference type="NCBI Taxonomy" id="2100421"/>
    <lineage>
        <taxon>Viruses</taxon>
        <taxon>Duplodnaviria</taxon>
        <taxon>Heunggongvirae</taxon>
        <taxon>Uroviricota</taxon>
        <taxon>Caudoviricetes</taxon>
        <taxon>Peduoviridae</taxon>
        <taxon>Maltschvirus</taxon>
        <taxon>Maltschvirus maltsch</taxon>
    </lineage>
</organism>
<gene>
    <name evidence="4" type="ORF">UFOVP1072_39</name>
    <name evidence="5" type="ORF">UFOVP1211_33</name>
    <name evidence="6" type="ORF">UFOVP1420_22</name>
    <name evidence="8" type="ORF">UFOVP1518_21</name>
    <name evidence="7" type="ORF">UFOVP1657_15</name>
    <name evidence="1" type="ORF">UFOVP475_34</name>
    <name evidence="2" type="ORF">UFOVP897_64</name>
    <name evidence="3" type="ORF">UFOVP984_34</name>
</gene>
<dbReference type="EMBL" id="LR797018">
    <property type="protein sequence ID" value="CAB4181488.1"/>
    <property type="molecule type" value="Genomic_DNA"/>
</dbReference>
<reference evidence="8" key="1">
    <citation type="submission" date="2020-05" db="EMBL/GenBank/DDBJ databases">
        <authorList>
            <person name="Chiriac C."/>
            <person name="Salcher M."/>
            <person name="Ghai R."/>
            <person name="Kavagutti S V."/>
        </authorList>
    </citation>
    <scope>NUCLEOTIDE SEQUENCE</scope>
</reference>
<evidence type="ECO:0000313" key="2">
    <source>
        <dbReference type="EMBL" id="CAB4169620.1"/>
    </source>
</evidence>
<dbReference type="EMBL" id="LR797171">
    <property type="protein sequence ID" value="CAB4191454.1"/>
    <property type="molecule type" value="Genomic_DNA"/>
</dbReference>
<sequence length="796" mass="85847">MPHSTLKLIPGVDVNKTPTLNEAAISSTNLVRFVPDRTGLGLVQKLGGWTKFPGSSFSPWPQAIIRSLWAWQDTNNNSYLAYGTESRVNDSQAELGVINYNSASPSSSTSNDVTPQAIYDNVTVDVSVIEDSSIFTIVDATTTGITRYDSVFVTTQISIGGVVLFGLYPCATDSSTSYKIQAHNILGDAQFATSTVNNGGSVPLFTSVNESSAVIVTLNDHGYSIGDTFPALVSTSLDSSIAVTGASGTTTIATLTYSGATTYELGGSITVTGMTPSGYNGVHTVTASSAGSVSFSSTATGFTSGGLIGAVGPVIYGNYIVQSLGDLDGTSPESRFIINASNAAITEVNVYMNNGDARFIYSFGIGAPITGTGYGIGGYGAGGYGTGSPITASSGTPISATDWSLDNWGEILIANPQGNTIDEVSFNPIYEWNPTSNPQTAVIIPQAPSTNAGAFVAMPQRQIVAWGSTFTGVPDPLLIRWCDVNNFNSWIGTVVNQAGSYRIPKGSKIVQCIQGPQQGLIWTDLALWAMQYSGLPFIYQFNEIGTGCGLIGHRAAGSMNGVVYWMGQSQFFRLAGSGVEPIPCPIWDVIFQDIDMSNSDKIRVATNSRFGEIAWYYPTTDSGEVNKYVKYNVILNQWDYGTLSRSAWINESVLGPPIGADPTNYSPIEGQYRYYIYQHETSPNADTLSMLSSFQTGYFSLSDGDLKTFVDQVWPDMKWGYYNGHQDANVNITFYVTDYPGDTPIQYGPYTMTQQVQYITPRFRARLVSIKIDSSDYDTWWRLGGIRYRLQQDGKF</sequence>
<dbReference type="EMBL" id="LR796926">
    <property type="protein sequence ID" value="CAB4175828.1"/>
    <property type="molecule type" value="Genomic_DNA"/>
</dbReference>
<dbReference type="EMBL" id="LR796847">
    <property type="protein sequence ID" value="CAB4169620.1"/>
    <property type="molecule type" value="Genomic_DNA"/>
</dbReference>
<name>A0A6J7XH06_9CAUD</name>
<dbReference type="EMBL" id="LR798369">
    <property type="protein sequence ID" value="CAB5227166.1"/>
    <property type="molecule type" value="Genomic_DNA"/>
</dbReference>
<evidence type="ECO:0000313" key="4">
    <source>
        <dbReference type="EMBL" id="CAB4181488.1"/>
    </source>
</evidence>
<dbReference type="EMBL" id="LR797514">
    <property type="protein sequence ID" value="CAB4222163.1"/>
    <property type="molecule type" value="Genomic_DNA"/>
</dbReference>
<dbReference type="EMBL" id="LR797376">
    <property type="protein sequence ID" value="CAB4211749.1"/>
    <property type="molecule type" value="Genomic_DNA"/>
</dbReference>